<dbReference type="Gene3D" id="1.20.120.940">
    <property type="entry name" value="Putative aromatic acid exporter, C-terminal domain"/>
    <property type="match status" value="1"/>
</dbReference>
<dbReference type="InterPro" id="IPR010343">
    <property type="entry name" value="ArAE_1"/>
</dbReference>
<dbReference type="Proteomes" id="UP000234239">
    <property type="component" value="Unassembled WGS sequence"/>
</dbReference>
<dbReference type="InterPro" id="IPR021062">
    <property type="entry name" value="ArAE_1_C"/>
</dbReference>
<evidence type="ECO:0000313" key="8">
    <source>
        <dbReference type="EMBL" id="PKZ23146.1"/>
    </source>
</evidence>
<comment type="subcellular location">
    <subcellularLocation>
        <location evidence="1">Cell membrane</location>
        <topology evidence="1">Multi-pass membrane protein</topology>
    </subcellularLocation>
</comment>
<evidence type="ECO:0000256" key="6">
    <source>
        <dbReference type="SAM" id="Phobius"/>
    </source>
</evidence>
<dbReference type="PANTHER" id="PTHR40064:SF1">
    <property type="entry name" value="MEMBRANE PROTEIN"/>
    <property type="match status" value="1"/>
</dbReference>
<dbReference type="AlphaFoldDB" id="A0A2I1MSN3"/>
<evidence type="ECO:0000256" key="2">
    <source>
        <dbReference type="ARBA" id="ARBA00022475"/>
    </source>
</evidence>
<dbReference type="GO" id="GO:0005886">
    <property type="term" value="C:plasma membrane"/>
    <property type="evidence" value="ECO:0007669"/>
    <property type="project" value="UniProtKB-SubCell"/>
</dbReference>
<dbReference type="PANTHER" id="PTHR40064">
    <property type="entry name" value="MEMBRANE PROTEIN-RELATED"/>
    <property type="match status" value="1"/>
</dbReference>
<evidence type="ECO:0000256" key="4">
    <source>
        <dbReference type="ARBA" id="ARBA00022989"/>
    </source>
</evidence>
<dbReference type="EMBL" id="PKGY01000001">
    <property type="protein sequence ID" value="PKZ23146.1"/>
    <property type="molecule type" value="Genomic_DNA"/>
</dbReference>
<keyword evidence="2" id="KW-1003">Cell membrane</keyword>
<dbReference type="Pfam" id="PF11728">
    <property type="entry name" value="ArAE_1_C"/>
    <property type="match status" value="1"/>
</dbReference>
<feature type="domain" description="Putative aromatic acid exporter C-terminal" evidence="7">
    <location>
        <begin position="147"/>
        <end position="313"/>
    </location>
</feature>
<keyword evidence="4 6" id="KW-1133">Transmembrane helix</keyword>
<dbReference type="Pfam" id="PF06081">
    <property type="entry name" value="ArAE_1"/>
    <property type="match status" value="1"/>
</dbReference>
<proteinExistence type="predicted"/>
<evidence type="ECO:0000259" key="7">
    <source>
        <dbReference type="Pfam" id="PF11728"/>
    </source>
</evidence>
<keyword evidence="3 6" id="KW-0812">Transmembrane</keyword>
<evidence type="ECO:0000256" key="5">
    <source>
        <dbReference type="ARBA" id="ARBA00023136"/>
    </source>
</evidence>
<evidence type="ECO:0000256" key="3">
    <source>
        <dbReference type="ARBA" id="ARBA00022692"/>
    </source>
</evidence>
<comment type="caution">
    <text evidence="8">The sequence shown here is derived from an EMBL/GenBank/DDBJ whole genome shotgun (WGS) entry which is preliminary data.</text>
</comment>
<name>A0A2I1MSN3_9LACT</name>
<keyword evidence="5 6" id="KW-0472">Membrane</keyword>
<dbReference type="InterPro" id="IPR052984">
    <property type="entry name" value="UPF0421"/>
</dbReference>
<evidence type="ECO:0000256" key="1">
    <source>
        <dbReference type="ARBA" id="ARBA00004651"/>
    </source>
</evidence>
<accession>A0A2I1MSN3</accession>
<feature type="transmembrane region" description="Helical" evidence="6">
    <location>
        <begin position="121"/>
        <end position="141"/>
    </location>
</feature>
<protein>
    <submittedName>
        <fullName evidence="8">Aromatic acid exporter family protein</fullName>
    </submittedName>
</protein>
<dbReference type="OrthoDB" id="357521at2"/>
<reference evidence="8 9" key="1">
    <citation type="submission" date="2017-12" db="EMBL/GenBank/DDBJ databases">
        <title>Phylogenetic diversity of female urinary microbiome.</title>
        <authorList>
            <person name="Thomas-White K."/>
            <person name="Wolfe A.J."/>
        </authorList>
    </citation>
    <scope>NUCLEOTIDE SEQUENCE [LARGE SCALE GENOMIC DNA]</scope>
    <source>
        <strain evidence="8 9">UMB0139</strain>
    </source>
</reference>
<organism evidence="8 9">
    <name type="scientific">Aerococcus sanguinicola</name>
    <dbReference type="NCBI Taxonomy" id="119206"/>
    <lineage>
        <taxon>Bacteria</taxon>
        <taxon>Bacillati</taxon>
        <taxon>Bacillota</taxon>
        <taxon>Bacilli</taxon>
        <taxon>Lactobacillales</taxon>
        <taxon>Aerococcaceae</taxon>
        <taxon>Aerococcus</taxon>
    </lineage>
</organism>
<feature type="transmembrane region" description="Helical" evidence="6">
    <location>
        <begin position="12"/>
        <end position="39"/>
    </location>
</feature>
<sequence length="325" mass="37129">MTLHLIKALKYGVATFFAIFLAQWLHLDYAVSAGIIAILTLADTNQQTVHYIGNISLAMVLSLTVASLLFYYLGFTVWVFALYLLITYPLAAWMKSGNAIAPCAVSVSHLLLDQTVAFPDLMNEFLLLIIGTGIALLVNFLQPSHQKEMAQLKEAIEDRMRTVLCSYADQLDRGTFFEQDHFVLALHELSQLIQDGQGLAARENANRMNQDTLYFKQYFAMRQAQSNVLYQIAESLQRLDQKTSQHQDLAQFLINVSEQLNERNPALGLSAELDQLIKTYRESELPQTRKEFELRATLFAILTDCKKFLKLKKNFYYESNFIYSH</sequence>
<dbReference type="InterPro" id="IPR038323">
    <property type="entry name" value="ArAE_1_C_sf"/>
</dbReference>
<gene>
    <name evidence="8" type="ORF">CYJ28_00950</name>
</gene>
<evidence type="ECO:0000313" key="9">
    <source>
        <dbReference type="Proteomes" id="UP000234239"/>
    </source>
</evidence>
<dbReference type="RefSeq" id="WP_070485899.1">
    <property type="nucleotide sequence ID" value="NZ_CAJHKM010000003.1"/>
</dbReference>